<evidence type="ECO:0000256" key="5">
    <source>
        <dbReference type="ARBA" id="ARBA00023136"/>
    </source>
</evidence>
<dbReference type="RefSeq" id="WP_085125380.1">
    <property type="nucleotide sequence ID" value="NZ_FWZX01000027.1"/>
</dbReference>
<dbReference type="Pfam" id="PF01810">
    <property type="entry name" value="LysE"/>
    <property type="match status" value="1"/>
</dbReference>
<dbReference type="GO" id="GO:0005886">
    <property type="term" value="C:plasma membrane"/>
    <property type="evidence" value="ECO:0007669"/>
    <property type="project" value="UniProtKB-SubCell"/>
</dbReference>
<feature type="transmembrane region" description="Helical" evidence="6">
    <location>
        <begin position="73"/>
        <end position="91"/>
    </location>
</feature>
<dbReference type="PANTHER" id="PTHR30086:SF20">
    <property type="entry name" value="ARGININE EXPORTER PROTEIN ARGO-RELATED"/>
    <property type="match status" value="1"/>
</dbReference>
<evidence type="ECO:0000313" key="7">
    <source>
        <dbReference type="EMBL" id="SMF67315.1"/>
    </source>
</evidence>
<dbReference type="EMBL" id="FWZX01000027">
    <property type="protein sequence ID" value="SMF67315.1"/>
    <property type="molecule type" value="Genomic_DNA"/>
</dbReference>
<proteinExistence type="predicted"/>
<dbReference type="InterPro" id="IPR001123">
    <property type="entry name" value="LeuE-type"/>
</dbReference>
<keyword evidence="4 6" id="KW-1133">Transmembrane helix</keyword>
<keyword evidence="2" id="KW-1003">Cell membrane</keyword>
<dbReference type="Proteomes" id="UP000192917">
    <property type="component" value="Unassembled WGS sequence"/>
</dbReference>
<organism evidence="7 8">
    <name type="scientific">Tistlia consotensis USBA 355</name>
    <dbReference type="NCBI Taxonomy" id="560819"/>
    <lineage>
        <taxon>Bacteria</taxon>
        <taxon>Pseudomonadati</taxon>
        <taxon>Pseudomonadota</taxon>
        <taxon>Alphaproteobacteria</taxon>
        <taxon>Rhodospirillales</taxon>
        <taxon>Rhodovibrionaceae</taxon>
        <taxon>Tistlia</taxon>
    </lineage>
</organism>
<evidence type="ECO:0000256" key="3">
    <source>
        <dbReference type="ARBA" id="ARBA00022692"/>
    </source>
</evidence>
<dbReference type="STRING" id="560819.SAMN05428998_12735"/>
<name>A0A1Y6CPJ9_9PROT</name>
<dbReference type="PANTHER" id="PTHR30086">
    <property type="entry name" value="ARGININE EXPORTER PROTEIN ARGO"/>
    <property type="match status" value="1"/>
</dbReference>
<gene>
    <name evidence="7" type="ORF">SAMN05428998_12735</name>
</gene>
<keyword evidence="5 6" id="KW-0472">Membrane</keyword>
<evidence type="ECO:0000256" key="4">
    <source>
        <dbReference type="ARBA" id="ARBA00022989"/>
    </source>
</evidence>
<feature type="transmembrane region" description="Helical" evidence="6">
    <location>
        <begin position="179"/>
        <end position="197"/>
    </location>
</feature>
<keyword evidence="3 6" id="KW-0812">Transmembrane</keyword>
<evidence type="ECO:0000313" key="8">
    <source>
        <dbReference type="Proteomes" id="UP000192917"/>
    </source>
</evidence>
<feature type="transmembrane region" description="Helical" evidence="6">
    <location>
        <begin position="43"/>
        <end position="66"/>
    </location>
</feature>
<reference evidence="7 8" key="1">
    <citation type="submission" date="2017-04" db="EMBL/GenBank/DDBJ databases">
        <authorList>
            <person name="Afonso C.L."/>
            <person name="Miller P.J."/>
            <person name="Scott M.A."/>
            <person name="Spackman E."/>
            <person name="Goraichik I."/>
            <person name="Dimitrov K.M."/>
            <person name="Suarez D.L."/>
            <person name="Swayne D.E."/>
        </authorList>
    </citation>
    <scope>NUCLEOTIDE SEQUENCE [LARGE SCALE GENOMIC DNA]</scope>
    <source>
        <strain evidence="7 8">USBA 355</strain>
    </source>
</reference>
<keyword evidence="8" id="KW-1185">Reference proteome</keyword>
<comment type="subcellular location">
    <subcellularLocation>
        <location evidence="1">Cell membrane</location>
        <topology evidence="1">Multi-pass membrane protein</topology>
    </subcellularLocation>
</comment>
<evidence type="ECO:0000256" key="2">
    <source>
        <dbReference type="ARBA" id="ARBA00022475"/>
    </source>
</evidence>
<protein>
    <submittedName>
        <fullName evidence="7">Threonine/homoserine/homoserine lactone efflux protein</fullName>
    </submittedName>
</protein>
<feature type="transmembrane region" description="Helical" evidence="6">
    <location>
        <begin position="111"/>
        <end position="134"/>
    </location>
</feature>
<accession>A0A1Y6CPJ9</accession>
<dbReference type="GO" id="GO:0015171">
    <property type="term" value="F:amino acid transmembrane transporter activity"/>
    <property type="evidence" value="ECO:0007669"/>
    <property type="project" value="TreeGrafter"/>
</dbReference>
<feature type="transmembrane region" description="Helical" evidence="6">
    <location>
        <begin position="146"/>
        <end position="167"/>
    </location>
</feature>
<evidence type="ECO:0000256" key="6">
    <source>
        <dbReference type="SAM" id="Phobius"/>
    </source>
</evidence>
<sequence>MQEGLVGFALAGVALAGSPGPATLSLAATGAAFGARRGLGYLAGLVAGIVVVMAVTASGVAGLLLAVPGAAPVVGLLAAAYFVWLAWRIATAPPLDDETASRRRPSFAGGVFLQLVNPKAYAAMAALFSGFVLVGGQPALDALAKIGLLAAIIVAVNLAWLNAGAALTRCFRDPRTNRAINLGFAVLLLVSVGVALAL</sequence>
<dbReference type="AlphaFoldDB" id="A0A1Y6CPJ9"/>
<evidence type="ECO:0000256" key="1">
    <source>
        <dbReference type="ARBA" id="ARBA00004651"/>
    </source>
</evidence>